<feature type="transmembrane region" description="Helical" evidence="7">
    <location>
        <begin position="181"/>
        <end position="203"/>
    </location>
</feature>
<comment type="subcellular location">
    <subcellularLocation>
        <location evidence="1 7">Cell membrane</location>
        <topology evidence="1 7">Multi-pass membrane protein</topology>
    </subcellularLocation>
</comment>
<evidence type="ECO:0000313" key="12">
    <source>
        <dbReference type="Proteomes" id="UP001253851"/>
    </source>
</evidence>
<evidence type="ECO:0000313" key="9">
    <source>
        <dbReference type="EMBL" id="MDT2983373.1"/>
    </source>
</evidence>
<evidence type="ECO:0000256" key="1">
    <source>
        <dbReference type="ARBA" id="ARBA00004651"/>
    </source>
</evidence>
<dbReference type="GO" id="GO:0055085">
    <property type="term" value="P:transmembrane transport"/>
    <property type="evidence" value="ECO:0007669"/>
    <property type="project" value="InterPro"/>
</dbReference>
<dbReference type="Proteomes" id="UP000286288">
    <property type="component" value="Unassembled WGS sequence"/>
</dbReference>
<evidence type="ECO:0000256" key="4">
    <source>
        <dbReference type="ARBA" id="ARBA00022692"/>
    </source>
</evidence>
<feature type="transmembrane region" description="Helical" evidence="7">
    <location>
        <begin position="108"/>
        <end position="127"/>
    </location>
</feature>
<evidence type="ECO:0000313" key="10">
    <source>
        <dbReference type="EMBL" id="RHK04554.1"/>
    </source>
</evidence>
<dbReference type="PROSITE" id="PS51257">
    <property type="entry name" value="PROKAR_LIPOPROTEIN"/>
    <property type="match status" value="1"/>
</dbReference>
<dbReference type="CDD" id="cd06261">
    <property type="entry name" value="TM_PBP2"/>
    <property type="match status" value="1"/>
</dbReference>
<reference evidence="10 11" key="1">
    <citation type="submission" date="2018-08" db="EMBL/GenBank/DDBJ databases">
        <title>A genome reference for cultivated species of the human gut microbiota.</title>
        <authorList>
            <person name="Zou Y."/>
            <person name="Xue W."/>
            <person name="Luo G."/>
        </authorList>
    </citation>
    <scope>NUCLEOTIDE SEQUENCE [LARGE SCALE GENOMIC DNA]</scope>
    <source>
        <strain evidence="10 11">AF48-16</strain>
    </source>
</reference>
<dbReference type="AlphaFoldDB" id="A0A1L8SLD8"/>
<evidence type="ECO:0000256" key="2">
    <source>
        <dbReference type="ARBA" id="ARBA00022448"/>
    </source>
</evidence>
<proteinExistence type="inferred from homology"/>
<evidence type="ECO:0000256" key="6">
    <source>
        <dbReference type="ARBA" id="ARBA00023136"/>
    </source>
</evidence>
<evidence type="ECO:0000256" key="7">
    <source>
        <dbReference type="RuleBase" id="RU363032"/>
    </source>
</evidence>
<feature type="transmembrane region" description="Helical" evidence="7">
    <location>
        <begin position="139"/>
        <end position="160"/>
    </location>
</feature>
<comment type="similarity">
    <text evidence="7">Belongs to the binding-protein-dependent transport system permease family.</text>
</comment>
<dbReference type="PROSITE" id="PS50928">
    <property type="entry name" value="ABC_TM1"/>
    <property type="match status" value="1"/>
</dbReference>
<dbReference type="Pfam" id="PF00528">
    <property type="entry name" value="BPD_transp_1"/>
    <property type="match status" value="1"/>
</dbReference>
<gene>
    <name evidence="10" type="ORF">DW084_15930</name>
    <name evidence="9" type="ORF">P7I34_11905</name>
</gene>
<dbReference type="OrthoDB" id="9810086at2"/>
<keyword evidence="6 7" id="KW-0472">Membrane</keyword>
<feature type="transmembrane region" description="Helical" evidence="7">
    <location>
        <begin position="67"/>
        <end position="96"/>
    </location>
</feature>
<feature type="transmembrane region" description="Helical" evidence="7">
    <location>
        <begin position="263"/>
        <end position="280"/>
    </location>
</feature>
<evidence type="ECO:0000256" key="5">
    <source>
        <dbReference type="ARBA" id="ARBA00022989"/>
    </source>
</evidence>
<evidence type="ECO:0000259" key="8">
    <source>
        <dbReference type="PROSITE" id="PS50928"/>
    </source>
</evidence>
<evidence type="ECO:0000313" key="11">
    <source>
        <dbReference type="Proteomes" id="UP000286288"/>
    </source>
</evidence>
<dbReference type="SUPFAM" id="SSF161098">
    <property type="entry name" value="MetI-like"/>
    <property type="match status" value="1"/>
</dbReference>
<evidence type="ECO:0000256" key="3">
    <source>
        <dbReference type="ARBA" id="ARBA00022475"/>
    </source>
</evidence>
<dbReference type="EMBL" id="QRMZ01000027">
    <property type="protein sequence ID" value="RHK04554.1"/>
    <property type="molecule type" value="Genomic_DNA"/>
</dbReference>
<keyword evidence="3" id="KW-1003">Cell membrane</keyword>
<dbReference type="RefSeq" id="WP_015508704.1">
    <property type="nucleotide sequence ID" value="NZ_BAAAXK010000013.1"/>
</dbReference>
<sequence>MKEKFSIRHAVIYLIVIVLALSCLVPMLNVVALSLSSSSAVAANAVGLWPVDLTLAAYERIMSDQQFWRSFGISVIRVIVSLLLNLLMIVTMAYPLSKSKKVFRTRKLFMGVMVFAMLFSGGMIPTYLVVRNLGLLNTIWSLILPSAVPIGSVILVMNFFRGIPKSLEESARIDGANPLQILGRIYIPMSLPCLATVSLFSIVGSWNDFFSGLIYMTKTENYPLMTYIQTLSVNIAETMQQAGNLTSEQLQSLLAVSDRNLNAAKIVVAVVPLLIIYPLLQKYFVQGIVVGSVKE</sequence>
<feature type="domain" description="ABC transmembrane type-1" evidence="8">
    <location>
        <begin position="67"/>
        <end position="280"/>
    </location>
</feature>
<keyword evidence="2 7" id="KW-0813">Transport</keyword>
<dbReference type="InterPro" id="IPR000515">
    <property type="entry name" value="MetI-like"/>
</dbReference>
<comment type="caution">
    <text evidence="10">The sequence shown here is derived from an EMBL/GenBank/DDBJ whole genome shotgun (WGS) entry which is preliminary data.</text>
</comment>
<dbReference type="GO" id="GO:0005886">
    <property type="term" value="C:plasma membrane"/>
    <property type="evidence" value="ECO:0007669"/>
    <property type="project" value="UniProtKB-SubCell"/>
</dbReference>
<dbReference type="PANTHER" id="PTHR43744:SF9">
    <property type="entry name" value="POLYGALACTURONAN_RHAMNOGALACTURONAN TRANSPORT SYSTEM PERMEASE PROTEIN YTCP"/>
    <property type="match status" value="1"/>
</dbReference>
<dbReference type="PANTHER" id="PTHR43744">
    <property type="entry name" value="ABC TRANSPORTER PERMEASE PROTEIN MG189-RELATED-RELATED"/>
    <property type="match status" value="1"/>
</dbReference>
<dbReference type="Gene3D" id="1.10.3720.10">
    <property type="entry name" value="MetI-like"/>
    <property type="match status" value="1"/>
</dbReference>
<dbReference type="GeneID" id="15140659"/>
<dbReference type="EMBL" id="JARQDZ010000006">
    <property type="protein sequence ID" value="MDT2983373.1"/>
    <property type="molecule type" value="Genomic_DNA"/>
</dbReference>
<keyword evidence="5 7" id="KW-1133">Transmembrane helix</keyword>
<protein>
    <submittedName>
        <fullName evidence="10">Carbohydrate ABC transporter permease</fullName>
    </submittedName>
</protein>
<reference evidence="9 12" key="2">
    <citation type="submission" date="2023-03" db="EMBL/GenBank/DDBJ databases">
        <authorList>
            <person name="Shen W."/>
            <person name="Cai J."/>
        </authorList>
    </citation>
    <scope>NUCLEOTIDE SEQUENCE [LARGE SCALE GENOMIC DNA]</scope>
    <source>
        <strain evidence="9 12">B516</strain>
    </source>
</reference>
<dbReference type="Proteomes" id="UP001253851">
    <property type="component" value="Unassembled WGS sequence"/>
</dbReference>
<keyword evidence="4 7" id="KW-0812">Transmembrane</keyword>
<dbReference type="InterPro" id="IPR035906">
    <property type="entry name" value="MetI-like_sf"/>
</dbReference>
<name>A0A1L8SLD8_ENTCA</name>
<accession>A0A1L8SLD8</accession>
<organism evidence="10 11">
    <name type="scientific">Enterococcus casseliflavus</name>
    <name type="common">Enterococcus flavescens</name>
    <dbReference type="NCBI Taxonomy" id="37734"/>
    <lineage>
        <taxon>Bacteria</taxon>
        <taxon>Bacillati</taxon>
        <taxon>Bacillota</taxon>
        <taxon>Bacilli</taxon>
        <taxon>Lactobacillales</taxon>
        <taxon>Enterococcaceae</taxon>
        <taxon>Enterococcus</taxon>
    </lineage>
</organism>